<dbReference type="EMBL" id="KF900349">
    <property type="protein sequence ID" value="AIE91789.1"/>
    <property type="molecule type" value="Genomic_DNA"/>
</dbReference>
<keyword evidence="2" id="KW-0560">Oxidoreductase</keyword>
<dbReference type="PRINTS" id="PR00081">
    <property type="entry name" value="GDHRDH"/>
</dbReference>
<evidence type="ECO:0000256" key="2">
    <source>
        <dbReference type="ARBA" id="ARBA00023002"/>
    </source>
</evidence>
<dbReference type="Pfam" id="PF13561">
    <property type="entry name" value="adh_short_C2"/>
    <property type="match status" value="1"/>
</dbReference>
<organism evidence="3">
    <name type="scientific">uncultured marine group II/III euryarchaeote AD1000_16_A02</name>
    <dbReference type="NCBI Taxonomy" id="1457730"/>
    <lineage>
        <taxon>Archaea</taxon>
        <taxon>Methanobacteriati</taxon>
        <taxon>Methanobacteriota</taxon>
        <taxon>environmental samples</taxon>
    </lineage>
</organism>
<dbReference type="InterPro" id="IPR020904">
    <property type="entry name" value="Sc_DH/Rdtase_CS"/>
</dbReference>
<protein>
    <submittedName>
        <fullName evidence="3">Short chain dehydrogenase</fullName>
    </submittedName>
</protein>
<reference evidence="3" key="1">
    <citation type="journal article" date="2014" name="Genome Biol. Evol.">
        <title>Pangenome evidence for extensive interdomain horizontal transfer affecting lineage core and shell genes in uncultured planktonic thaumarchaeota and euryarchaeota.</title>
        <authorList>
            <person name="Deschamps P."/>
            <person name="Zivanovic Y."/>
            <person name="Moreira D."/>
            <person name="Rodriguez-Valera F."/>
            <person name="Lopez-Garcia P."/>
        </authorList>
    </citation>
    <scope>NUCLEOTIDE SEQUENCE</scope>
</reference>
<dbReference type="InterPro" id="IPR002347">
    <property type="entry name" value="SDR_fam"/>
</dbReference>
<dbReference type="SUPFAM" id="SSF51735">
    <property type="entry name" value="NAD(P)-binding Rossmann-fold domains"/>
    <property type="match status" value="1"/>
</dbReference>
<evidence type="ECO:0000256" key="1">
    <source>
        <dbReference type="ARBA" id="ARBA00006484"/>
    </source>
</evidence>
<dbReference type="PROSITE" id="PS00061">
    <property type="entry name" value="ADH_SHORT"/>
    <property type="match status" value="1"/>
</dbReference>
<dbReference type="PRINTS" id="PR00080">
    <property type="entry name" value="SDRFAMILY"/>
</dbReference>
<dbReference type="Gene3D" id="3.40.50.720">
    <property type="entry name" value="NAD(P)-binding Rossmann-like Domain"/>
    <property type="match status" value="1"/>
</dbReference>
<comment type="similarity">
    <text evidence="1">Belongs to the short-chain dehydrogenases/reductases (SDR) family.</text>
</comment>
<accession>A0A075FK81</accession>
<evidence type="ECO:0000313" key="3">
    <source>
        <dbReference type="EMBL" id="AIE91789.1"/>
    </source>
</evidence>
<name>A0A075FK81_9EURY</name>
<proteinExistence type="inferred from homology"/>
<dbReference type="PANTHER" id="PTHR43639:SF1">
    <property type="entry name" value="SHORT-CHAIN DEHYDROGENASE_REDUCTASE FAMILY PROTEIN"/>
    <property type="match status" value="1"/>
</dbReference>
<dbReference type="PANTHER" id="PTHR43639">
    <property type="entry name" value="OXIDOREDUCTASE, SHORT-CHAIN DEHYDROGENASE/REDUCTASE FAMILY (AFU_ORTHOLOGUE AFUA_5G02870)"/>
    <property type="match status" value="1"/>
</dbReference>
<dbReference type="GO" id="GO:0016491">
    <property type="term" value="F:oxidoreductase activity"/>
    <property type="evidence" value="ECO:0007669"/>
    <property type="project" value="UniProtKB-KW"/>
</dbReference>
<sequence length="249" mass="26403">MGVALVTGGAKRIGAEICRALANDGHSVIIHYRNSVDAATSLSEELNNVSKSATIRADLEEPEDVKSLLPKAVQIFGPIDILINNASMFEYDNIGSLNSDLFIRSIATNTLAPILLIQAFAEQSLEGPGCIINLLDQKLENPNPDYLSYTASKTALAGLVEPLAIGLAPGIRVNGIAPGLTLPSPHAPVSEFEKLHDKTPLGRGATARDISEAVVFLIGAQSITGQVLFVDGGERLHPRDTDVLYGRGE</sequence>
<dbReference type="InterPro" id="IPR036291">
    <property type="entry name" value="NAD(P)-bd_dom_sf"/>
</dbReference>
<dbReference type="AlphaFoldDB" id="A0A075FK81"/>